<evidence type="ECO:0000313" key="2">
    <source>
        <dbReference type="EMBL" id="ADR34428.1"/>
    </source>
</evidence>
<dbReference type="InterPro" id="IPR036869">
    <property type="entry name" value="J_dom_sf"/>
</dbReference>
<dbReference type="STRING" id="709032.Sulku_1767"/>
<dbReference type="eggNOG" id="COG2214">
    <property type="taxonomic scope" value="Bacteria"/>
</dbReference>
<dbReference type="Pfam" id="PF00226">
    <property type="entry name" value="DnaJ"/>
    <property type="match status" value="1"/>
</dbReference>
<keyword evidence="2" id="KW-0346">Stress response</keyword>
<evidence type="ECO:0000313" key="3">
    <source>
        <dbReference type="Proteomes" id="UP000008721"/>
    </source>
</evidence>
<dbReference type="Proteomes" id="UP000008721">
    <property type="component" value="Chromosome"/>
</dbReference>
<dbReference type="CDD" id="cd06257">
    <property type="entry name" value="DnaJ"/>
    <property type="match status" value="1"/>
</dbReference>
<protein>
    <submittedName>
        <fullName evidence="2">Heat shock protein DnaJ domain protein</fullName>
    </submittedName>
</protein>
<dbReference type="InterPro" id="IPR001623">
    <property type="entry name" value="DnaJ_domain"/>
</dbReference>
<feature type="domain" description="J" evidence="1">
    <location>
        <begin position="208"/>
        <end position="278"/>
    </location>
</feature>
<proteinExistence type="predicted"/>
<dbReference type="SMART" id="SM00271">
    <property type="entry name" value="DnaJ"/>
    <property type="match status" value="1"/>
</dbReference>
<dbReference type="KEGG" id="sku:Sulku_1767"/>
<dbReference type="SUPFAM" id="SSF46565">
    <property type="entry name" value="Chaperone J-domain"/>
    <property type="match status" value="1"/>
</dbReference>
<dbReference type="HOGENOM" id="CLU_1000874_0_0_7"/>
<dbReference type="OrthoDB" id="5333016at2"/>
<dbReference type="EMBL" id="CP002355">
    <property type="protein sequence ID" value="ADR34428.1"/>
    <property type="molecule type" value="Genomic_DNA"/>
</dbReference>
<sequence>MRIFANRNMILIHARRDSIQEKVIVDFVNRHFKYKVQGESGIFIHHCNEEVNSKNRFFHWLYWSYQQMHGKEPNDLREEIESKPQRPIKIKWIEKANIITNVPISIEVINKIYVKFAFKQENATTYMHNFLRAYFRTHIISLAGDRDHYLVKVDSEAVKEKLLILLKRTRIMQYHVSFMYNRQHISQLLASNNYFESQKESEQSKIEKAYKLLNVSPKEELSEIKKRCKKLLHKYHPDRVFNQGQEIIDKYTLTFQSIQAAFETIQTDKNAQTTLRAS</sequence>
<organism evidence="2 3">
    <name type="scientific">Sulfuricurvum kujiense (strain ATCC BAA-921 / DSM 16994 / JCM 11577 / YK-1)</name>
    <dbReference type="NCBI Taxonomy" id="709032"/>
    <lineage>
        <taxon>Bacteria</taxon>
        <taxon>Pseudomonadati</taxon>
        <taxon>Campylobacterota</taxon>
        <taxon>Epsilonproteobacteria</taxon>
        <taxon>Campylobacterales</taxon>
        <taxon>Sulfurimonadaceae</taxon>
        <taxon>Sulfuricurvum</taxon>
    </lineage>
</organism>
<gene>
    <name evidence="2" type="ordered locus">Sulku_1767</name>
</gene>
<evidence type="ECO:0000259" key="1">
    <source>
        <dbReference type="PROSITE" id="PS50076"/>
    </source>
</evidence>
<dbReference type="Gene3D" id="1.10.287.110">
    <property type="entry name" value="DnaJ domain"/>
    <property type="match status" value="1"/>
</dbReference>
<reference evidence="2 3" key="1">
    <citation type="journal article" date="2012" name="Stand. Genomic Sci.">
        <title>Complete genome sequence of the sulfur compounds oxidizing chemolithoautotroph Sulfuricurvum kujiense type strain (YK-1(T)).</title>
        <authorList>
            <person name="Han C."/>
            <person name="Kotsyurbenko O."/>
            <person name="Chertkov O."/>
            <person name="Held B."/>
            <person name="Lapidus A."/>
            <person name="Nolan M."/>
            <person name="Lucas S."/>
            <person name="Hammon N."/>
            <person name="Deshpande S."/>
            <person name="Cheng J.F."/>
            <person name="Tapia R."/>
            <person name="Goodwin L.A."/>
            <person name="Pitluck S."/>
            <person name="Liolios K."/>
            <person name="Pagani I."/>
            <person name="Ivanova N."/>
            <person name="Mavromatis K."/>
            <person name="Mikhailova N."/>
            <person name="Pati A."/>
            <person name="Chen A."/>
            <person name="Palaniappan K."/>
            <person name="Land M."/>
            <person name="Hauser L."/>
            <person name="Chang Y.J."/>
            <person name="Jeffries C.D."/>
            <person name="Brambilla E.M."/>
            <person name="Rohde M."/>
            <person name="Spring S."/>
            <person name="Sikorski J."/>
            <person name="Goker M."/>
            <person name="Woyke T."/>
            <person name="Bristow J."/>
            <person name="Eisen J.A."/>
            <person name="Markowitz V."/>
            <person name="Hugenholtz P."/>
            <person name="Kyrpides N.C."/>
            <person name="Klenk H.P."/>
            <person name="Detter J.C."/>
        </authorList>
    </citation>
    <scope>NUCLEOTIDE SEQUENCE [LARGE SCALE GENOMIC DNA]</scope>
    <source>
        <strain evidence="3">ATCC BAA-921 / DSM 16994 / JCM 11577 / YK-1</strain>
    </source>
</reference>
<name>E4U126_SULKY</name>
<dbReference type="AlphaFoldDB" id="E4U126"/>
<accession>E4U126</accession>
<dbReference type="PROSITE" id="PS50076">
    <property type="entry name" value="DNAJ_2"/>
    <property type="match status" value="1"/>
</dbReference>
<keyword evidence="3" id="KW-1185">Reference proteome</keyword>